<dbReference type="Proteomes" id="UP000016064">
    <property type="component" value="Unassembled WGS sequence"/>
</dbReference>
<evidence type="ECO:0000313" key="3">
    <source>
        <dbReference type="EMBL" id="EQM62757.1"/>
    </source>
</evidence>
<protein>
    <submittedName>
        <fullName evidence="3">NIF3 family protein</fullName>
    </submittedName>
</protein>
<accession>A0ABP2XE41</accession>
<dbReference type="RefSeq" id="WP_020370239.1">
    <property type="nucleotide sequence ID" value="NZ_APJW01000002.1"/>
</dbReference>
<dbReference type="Pfam" id="PF01784">
    <property type="entry name" value="DUF34_NIF3"/>
    <property type="match status" value="1"/>
</dbReference>
<gene>
    <name evidence="3" type="ORF">H359_0689</name>
</gene>
<dbReference type="InterPro" id="IPR002678">
    <property type="entry name" value="DUF34/NIF3"/>
</dbReference>
<dbReference type="SUPFAM" id="SSF102705">
    <property type="entry name" value="NIF3 (NGG1p interacting factor 3)-like"/>
    <property type="match status" value="1"/>
</dbReference>
<keyword evidence="4" id="KW-1185">Reference proteome</keyword>
<dbReference type="InterPro" id="IPR036069">
    <property type="entry name" value="DUF34/NIF3_sf"/>
</dbReference>
<dbReference type="NCBIfam" id="TIGR00486">
    <property type="entry name" value="YbgI_SA1388"/>
    <property type="match status" value="1"/>
</dbReference>
<sequence>MLIADLLAYLDTLLSPAEFIDYAPNGLQIGKESSPVNKIGVAVSADLATIEAAVQNELDTLIVHHGIFWKNMPYPLTNSLYDRVYCLIKHNIQLLAYHLPLDANTKLGNNWRVACDLKWENCENFGSTFPQLGVKGRFPRMHVRDFISLLSDYYNTPVKAVALGGEEYVSSAALVSGGAYREIVEAAKNKVDCFITGNFDEPAWSMAIENKVNFIAFGHTQTEKIGPMALASHLESSLRIPTMFLDTKNPF</sequence>
<reference evidence="3 4" key="1">
    <citation type="submission" date="2013-07" db="EMBL/GenBank/DDBJ databases">
        <title>Isolation of a new Chlamydia species from the feral Sacred Ibis (Threskiornis aethiopicus): Chlamydia ibidis.</title>
        <authorList>
            <person name="Vorimore F."/>
            <person name="Hsia R.-C."/>
            <person name="Huot-Creasy H."/>
            <person name="Bastian S."/>
            <person name="Deruyter L."/>
            <person name="Passet A."/>
            <person name="Sachse K."/>
            <person name="Bavoil P."/>
            <person name="Myers G."/>
            <person name="Laroucau K."/>
        </authorList>
    </citation>
    <scope>NUCLEOTIDE SEQUENCE [LARGE SCALE GENOMIC DNA]</scope>
    <source>
        <strain evidence="3 4">10-1398/6</strain>
    </source>
</reference>
<dbReference type="EMBL" id="APJW01000002">
    <property type="protein sequence ID" value="EQM62757.1"/>
    <property type="molecule type" value="Genomic_DNA"/>
</dbReference>
<keyword evidence="2" id="KW-0479">Metal-binding</keyword>
<comment type="similarity">
    <text evidence="1">Belongs to the GTP cyclohydrolase I type 2/NIF3 family.</text>
</comment>
<dbReference type="PANTHER" id="PTHR13799:SF14">
    <property type="entry name" value="GTP CYCLOHYDROLASE 1 TYPE 2 HOMOLOG"/>
    <property type="match status" value="1"/>
</dbReference>
<evidence type="ECO:0000313" key="4">
    <source>
        <dbReference type="Proteomes" id="UP000016064"/>
    </source>
</evidence>
<evidence type="ECO:0000256" key="2">
    <source>
        <dbReference type="ARBA" id="ARBA00022723"/>
    </source>
</evidence>
<proteinExistence type="inferred from homology"/>
<dbReference type="Gene3D" id="3.40.1390.30">
    <property type="entry name" value="NIF3 (NGG1p interacting factor 3)-like"/>
    <property type="match status" value="2"/>
</dbReference>
<name>A0ABP2XE41_9CHLA</name>
<dbReference type="PANTHER" id="PTHR13799">
    <property type="entry name" value="NGG1 INTERACTING FACTOR 3"/>
    <property type="match status" value="1"/>
</dbReference>
<evidence type="ECO:0000256" key="1">
    <source>
        <dbReference type="ARBA" id="ARBA00006964"/>
    </source>
</evidence>
<organism evidence="3 4">
    <name type="scientific">Chlamydia ibidis 10-1398/6</name>
    <dbReference type="NCBI Taxonomy" id="1046581"/>
    <lineage>
        <taxon>Bacteria</taxon>
        <taxon>Pseudomonadati</taxon>
        <taxon>Chlamydiota</taxon>
        <taxon>Chlamydiia</taxon>
        <taxon>Chlamydiales</taxon>
        <taxon>Chlamydiaceae</taxon>
        <taxon>Chlamydia/Chlamydophila group</taxon>
        <taxon>Chlamydia</taxon>
    </lineage>
</organism>
<comment type="caution">
    <text evidence="3">The sequence shown here is derived from an EMBL/GenBank/DDBJ whole genome shotgun (WGS) entry which is preliminary data.</text>
</comment>